<accession>A0A3A4BA42</accession>
<comment type="caution">
    <text evidence="2">The sequence shown here is derived from an EMBL/GenBank/DDBJ whole genome shotgun (WGS) entry which is preliminary data.</text>
</comment>
<proteinExistence type="predicted"/>
<dbReference type="EMBL" id="QZEY01000001">
    <property type="protein sequence ID" value="RJL35779.1"/>
    <property type="molecule type" value="Genomic_DNA"/>
</dbReference>
<evidence type="ECO:0000313" key="2">
    <source>
        <dbReference type="EMBL" id="RJL35779.1"/>
    </source>
</evidence>
<protein>
    <submittedName>
        <fullName evidence="2">Uncharacterized protein</fullName>
    </submittedName>
</protein>
<sequence length="132" mass="13831">MAGLAVAAPAPASADVSSVIDKCAGAAAKAGTLYLSHLKREGDCQAPDGTYHYAIEYTADGREQKKRTSDHTYAGKQLIFKVPLNVPAGTKICAELLLHDPKGGQPTSMGRPCTQMRPANPTPSPSPTKAVR</sequence>
<evidence type="ECO:0000313" key="3">
    <source>
        <dbReference type="Proteomes" id="UP000265768"/>
    </source>
</evidence>
<feature type="region of interest" description="Disordered" evidence="1">
    <location>
        <begin position="100"/>
        <end position="132"/>
    </location>
</feature>
<gene>
    <name evidence="2" type="ORF">D5H75_03070</name>
</gene>
<evidence type="ECO:0000256" key="1">
    <source>
        <dbReference type="SAM" id="MobiDB-lite"/>
    </source>
</evidence>
<dbReference type="AlphaFoldDB" id="A0A3A4BA42"/>
<name>A0A3A4BA42_9ACTN</name>
<organism evidence="2 3">
    <name type="scientific">Bailinhaonella thermotolerans</name>
    <dbReference type="NCBI Taxonomy" id="1070861"/>
    <lineage>
        <taxon>Bacteria</taxon>
        <taxon>Bacillati</taxon>
        <taxon>Actinomycetota</taxon>
        <taxon>Actinomycetes</taxon>
        <taxon>Streptosporangiales</taxon>
        <taxon>Streptosporangiaceae</taxon>
        <taxon>Bailinhaonella</taxon>
    </lineage>
</organism>
<dbReference type="Proteomes" id="UP000265768">
    <property type="component" value="Unassembled WGS sequence"/>
</dbReference>
<keyword evidence="3" id="KW-1185">Reference proteome</keyword>
<reference evidence="2 3" key="1">
    <citation type="submission" date="2018-09" db="EMBL/GenBank/DDBJ databases">
        <title>YIM 75507 draft genome.</title>
        <authorList>
            <person name="Tang S."/>
            <person name="Feng Y."/>
        </authorList>
    </citation>
    <scope>NUCLEOTIDE SEQUENCE [LARGE SCALE GENOMIC DNA]</scope>
    <source>
        <strain evidence="2 3">YIM 75507</strain>
    </source>
</reference>